<accession>A0A0W0GJN3</accession>
<evidence type="ECO:0000256" key="1">
    <source>
        <dbReference type="SAM" id="Phobius"/>
    </source>
</evidence>
<dbReference type="AlphaFoldDB" id="A0A0W0GJN3"/>
<comment type="caution">
    <text evidence="2">The sequence shown here is derived from an EMBL/GenBank/DDBJ whole genome shotgun (WGS) entry which is preliminary data.</text>
</comment>
<dbReference type="STRING" id="1217799.DEALK_16250"/>
<keyword evidence="3" id="KW-1185">Reference proteome</keyword>
<proteinExistence type="predicted"/>
<gene>
    <name evidence="2" type="ORF">DEALK_16250</name>
</gene>
<keyword evidence="1" id="KW-0472">Membrane</keyword>
<reference evidence="2 3" key="1">
    <citation type="submission" date="2015-06" db="EMBL/GenBank/DDBJ databases">
        <title>Genome sequence of the organohalide-respiring Dehalogenimonas alkenigignens type strain (IP3-3T).</title>
        <authorList>
            <person name="Key T.A."/>
            <person name="Richmond D.P."/>
            <person name="Bowman K.S."/>
            <person name="Cho Y.-J."/>
            <person name="Chun J."/>
            <person name="da Costa M.S."/>
            <person name="Rainey F.A."/>
            <person name="Moe W.M."/>
        </authorList>
    </citation>
    <scope>NUCLEOTIDE SEQUENCE [LARGE SCALE GENOMIC DNA]</scope>
    <source>
        <strain evidence="2 3">IP3-3</strain>
    </source>
</reference>
<feature type="transmembrane region" description="Helical" evidence="1">
    <location>
        <begin position="69"/>
        <end position="93"/>
    </location>
</feature>
<dbReference type="RefSeq" id="WP_144437095.1">
    <property type="nucleotide sequence ID" value="NZ_KQ758903.1"/>
</dbReference>
<evidence type="ECO:0000313" key="2">
    <source>
        <dbReference type="EMBL" id="KTB48778.1"/>
    </source>
</evidence>
<dbReference type="OrthoDB" id="979693at2"/>
<evidence type="ECO:0008006" key="4">
    <source>
        <dbReference type="Google" id="ProtNLM"/>
    </source>
</evidence>
<organism evidence="2 3">
    <name type="scientific">Dehalogenimonas alkenigignens</name>
    <dbReference type="NCBI Taxonomy" id="1217799"/>
    <lineage>
        <taxon>Bacteria</taxon>
        <taxon>Bacillati</taxon>
        <taxon>Chloroflexota</taxon>
        <taxon>Dehalococcoidia</taxon>
        <taxon>Dehalococcoidales</taxon>
        <taxon>Dehalococcoidaceae</taxon>
        <taxon>Dehalogenimonas</taxon>
    </lineage>
</organism>
<sequence>MSTLLGRILIQIRMLVYLLRLLFGGYKEGNSRFSYHRRSAAMPLTFMMVFIAPAGVFLTALILPWPILTWVLAVILGYALVYTAGLYSSMIALPHELTQDRLILRYGAIASGEIPCSFIKSAAISREWLGQTGDGLKFGLAENTACFSIGSATSMKLELSQPVEMTLWGQTTQRVTFIYFHADEPDRMIAEINKRCPVAESSVAGF</sequence>
<protein>
    <recommendedName>
        <fullName evidence="4">Bacterial PH domain</fullName>
    </recommendedName>
</protein>
<keyword evidence="1" id="KW-0812">Transmembrane</keyword>
<dbReference type="Proteomes" id="UP000053947">
    <property type="component" value="Unassembled WGS sequence"/>
</dbReference>
<keyword evidence="1" id="KW-1133">Transmembrane helix</keyword>
<dbReference type="EMBL" id="LFDV01000002">
    <property type="protein sequence ID" value="KTB48778.1"/>
    <property type="molecule type" value="Genomic_DNA"/>
</dbReference>
<evidence type="ECO:0000313" key="3">
    <source>
        <dbReference type="Proteomes" id="UP000053947"/>
    </source>
</evidence>
<name>A0A0W0GJN3_9CHLR</name>
<feature type="transmembrane region" description="Helical" evidence="1">
    <location>
        <begin position="44"/>
        <end position="63"/>
    </location>
</feature>